<dbReference type="EMBL" id="JAVDXV010000002">
    <property type="protein sequence ID" value="MDR7332119.1"/>
    <property type="molecule type" value="Genomic_DNA"/>
</dbReference>
<name>A0ABU2A4I8_9BURK</name>
<keyword evidence="5 6" id="KW-0804">Transcription</keyword>
<evidence type="ECO:0000259" key="7">
    <source>
        <dbReference type="Pfam" id="PF04542"/>
    </source>
</evidence>
<dbReference type="InterPro" id="IPR014284">
    <property type="entry name" value="RNA_pol_sigma-70_dom"/>
</dbReference>
<dbReference type="InterPro" id="IPR039425">
    <property type="entry name" value="RNA_pol_sigma-70-like"/>
</dbReference>
<keyword evidence="2 6" id="KW-0805">Transcription regulation</keyword>
<dbReference type="SUPFAM" id="SSF88659">
    <property type="entry name" value="Sigma3 and sigma4 domains of RNA polymerase sigma factors"/>
    <property type="match status" value="1"/>
</dbReference>
<comment type="similarity">
    <text evidence="1 6">Belongs to the sigma-70 factor family. ECF subfamily.</text>
</comment>
<evidence type="ECO:0000256" key="5">
    <source>
        <dbReference type="ARBA" id="ARBA00023163"/>
    </source>
</evidence>
<dbReference type="InterPro" id="IPR036388">
    <property type="entry name" value="WH-like_DNA-bd_sf"/>
</dbReference>
<evidence type="ECO:0000256" key="2">
    <source>
        <dbReference type="ARBA" id="ARBA00023015"/>
    </source>
</evidence>
<keyword evidence="4 6" id="KW-0238">DNA-binding</keyword>
<keyword evidence="3 6" id="KW-0731">Sigma factor</keyword>
<feature type="domain" description="RNA polymerase sigma-70 region 2" evidence="7">
    <location>
        <begin position="38"/>
        <end position="105"/>
    </location>
</feature>
<evidence type="ECO:0000313" key="9">
    <source>
        <dbReference type="EMBL" id="MDR7332119.1"/>
    </source>
</evidence>
<dbReference type="SUPFAM" id="SSF88946">
    <property type="entry name" value="Sigma2 domain of RNA polymerase sigma factors"/>
    <property type="match status" value="1"/>
</dbReference>
<dbReference type="InterPro" id="IPR013324">
    <property type="entry name" value="RNA_pol_sigma_r3/r4-like"/>
</dbReference>
<dbReference type="Pfam" id="PF04542">
    <property type="entry name" value="Sigma70_r2"/>
    <property type="match status" value="1"/>
</dbReference>
<gene>
    <name evidence="9" type="ORF">J2X21_001245</name>
</gene>
<dbReference type="InterPro" id="IPR000838">
    <property type="entry name" value="RNA_pol_sigma70_ECF_CS"/>
</dbReference>
<evidence type="ECO:0000256" key="6">
    <source>
        <dbReference type="RuleBase" id="RU000716"/>
    </source>
</evidence>
<organism evidence="9 10">
    <name type="scientific">Roseateles asaccharophilus</name>
    <dbReference type="NCBI Taxonomy" id="582607"/>
    <lineage>
        <taxon>Bacteria</taxon>
        <taxon>Pseudomonadati</taxon>
        <taxon>Pseudomonadota</taxon>
        <taxon>Betaproteobacteria</taxon>
        <taxon>Burkholderiales</taxon>
        <taxon>Sphaerotilaceae</taxon>
        <taxon>Roseateles</taxon>
    </lineage>
</organism>
<protein>
    <recommendedName>
        <fullName evidence="6">RNA polymerase sigma factor</fullName>
    </recommendedName>
</protein>
<dbReference type="PANTHER" id="PTHR43133:SF62">
    <property type="entry name" value="RNA POLYMERASE SIGMA FACTOR SIGZ"/>
    <property type="match status" value="1"/>
</dbReference>
<evidence type="ECO:0000256" key="4">
    <source>
        <dbReference type="ARBA" id="ARBA00023125"/>
    </source>
</evidence>
<dbReference type="Gene3D" id="1.10.1740.10">
    <property type="match status" value="1"/>
</dbReference>
<evidence type="ECO:0000256" key="3">
    <source>
        <dbReference type="ARBA" id="ARBA00023082"/>
    </source>
</evidence>
<dbReference type="PANTHER" id="PTHR43133">
    <property type="entry name" value="RNA POLYMERASE ECF-TYPE SIGMA FACTO"/>
    <property type="match status" value="1"/>
</dbReference>
<dbReference type="InterPro" id="IPR013325">
    <property type="entry name" value="RNA_pol_sigma_r2"/>
</dbReference>
<reference evidence="9 10" key="1">
    <citation type="submission" date="2023-07" db="EMBL/GenBank/DDBJ databases">
        <title>Sorghum-associated microbial communities from plants grown in Nebraska, USA.</title>
        <authorList>
            <person name="Schachtman D."/>
        </authorList>
    </citation>
    <scope>NUCLEOTIDE SEQUENCE [LARGE SCALE GENOMIC DNA]</scope>
    <source>
        <strain evidence="9 10">BE316</strain>
    </source>
</reference>
<dbReference type="Pfam" id="PF08281">
    <property type="entry name" value="Sigma70_r4_2"/>
    <property type="match status" value="1"/>
</dbReference>
<feature type="domain" description="RNA polymerase sigma factor 70 region 4 type 2" evidence="8">
    <location>
        <begin position="138"/>
        <end position="189"/>
    </location>
</feature>
<accession>A0ABU2A4I8</accession>
<evidence type="ECO:0000313" key="10">
    <source>
        <dbReference type="Proteomes" id="UP001180825"/>
    </source>
</evidence>
<dbReference type="Gene3D" id="1.10.10.10">
    <property type="entry name" value="Winged helix-like DNA-binding domain superfamily/Winged helix DNA-binding domain"/>
    <property type="match status" value="1"/>
</dbReference>
<proteinExistence type="inferred from homology"/>
<dbReference type="CDD" id="cd06171">
    <property type="entry name" value="Sigma70_r4"/>
    <property type="match status" value="1"/>
</dbReference>
<dbReference type="NCBIfam" id="TIGR02937">
    <property type="entry name" value="sigma70-ECF"/>
    <property type="match status" value="1"/>
</dbReference>
<dbReference type="Proteomes" id="UP001180825">
    <property type="component" value="Unassembled WGS sequence"/>
</dbReference>
<keyword evidence="10" id="KW-1185">Reference proteome</keyword>
<comment type="caution">
    <text evidence="9">The sequence shown here is derived from an EMBL/GenBank/DDBJ whole genome shotgun (WGS) entry which is preliminary data.</text>
</comment>
<dbReference type="PROSITE" id="PS01063">
    <property type="entry name" value="SIGMA70_ECF"/>
    <property type="match status" value="1"/>
</dbReference>
<evidence type="ECO:0000256" key="1">
    <source>
        <dbReference type="ARBA" id="ARBA00010641"/>
    </source>
</evidence>
<evidence type="ECO:0000259" key="8">
    <source>
        <dbReference type="Pfam" id="PF08281"/>
    </source>
</evidence>
<sequence length="195" mass="21786">MSVVPLNPDRAAAPPDPDWASDLLRVAESQDRAAFGRLFLHFAPRLKSWLMRTGSTDEQAEELAQEALVTVWRKAALFNPAQAAVSTWIFTIARNLRVDAARRRQLDGAGDECFEFDLLAAEQPGSGEQLDATRLAARVREALHQLPPEQAQVLRLSYYDDEPHARIAAELGIPLGTVKSRMRLAVQHLRRLLDL</sequence>
<dbReference type="InterPro" id="IPR007627">
    <property type="entry name" value="RNA_pol_sigma70_r2"/>
</dbReference>
<dbReference type="RefSeq" id="WP_310326215.1">
    <property type="nucleotide sequence ID" value="NZ_JAVDXV010000002.1"/>
</dbReference>
<dbReference type="InterPro" id="IPR013249">
    <property type="entry name" value="RNA_pol_sigma70_r4_t2"/>
</dbReference>